<keyword evidence="3" id="KW-0804">Transcription</keyword>
<keyword evidence="1" id="KW-0805">Transcription regulation</keyword>
<comment type="caution">
    <text evidence="6">The sequence shown here is derived from an EMBL/GenBank/DDBJ whole genome shotgun (WGS) entry which is preliminary data.</text>
</comment>
<dbReference type="InterPro" id="IPR025996">
    <property type="entry name" value="MT1864/Rv1816-like_C"/>
</dbReference>
<dbReference type="SUPFAM" id="SSF48498">
    <property type="entry name" value="Tetracyclin repressor-like, C-terminal domain"/>
    <property type="match status" value="1"/>
</dbReference>
<dbReference type="InterPro" id="IPR023772">
    <property type="entry name" value="DNA-bd_HTH_TetR-type_CS"/>
</dbReference>
<dbReference type="PROSITE" id="PS50977">
    <property type="entry name" value="HTH_TETR_2"/>
    <property type="match status" value="1"/>
</dbReference>
<gene>
    <name evidence="6" type="ORF">ACFOOG_12815</name>
</gene>
<keyword evidence="2 4" id="KW-0238">DNA-binding</keyword>
<organism evidence="6 7">
    <name type="scientific">Saccharospirillum mangrovi</name>
    <dbReference type="NCBI Taxonomy" id="2161747"/>
    <lineage>
        <taxon>Bacteria</taxon>
        <taxon>Pseudomonadati</taxon>
        <taxon>Pseudomonadota</taxon>
        <taxon>Gammaproteobacteria</taxon>
        <taxon>Oceanospirillales</taxon>
        <taxon>Saccharospirillaceae</taxon>
        <taxon>Saccharospirillum</taxon>
    </lineage>
</organism>
<feature type="DNA-binding region" description="H-T-H motif" evidence="4">
    <location>
        <begin position="35"/>
        <end position="54"/>
    </location>
</feature>
<proteinExistence type="predicted"/>
<dbReference type="Pfam" id="PF13305">
    <property type="entry name" value="TetR_C_33"/>
    <property type="match status" value="1"/>
</dbReference>
<protein>
    <submittedName>
        <fullName evidence="6">TetR/AcrR family transcriptional regulator</fullName>
    </submittedName>
</protein>
<dbReference type="Pfam" id="PF00440">
    <property type="entry name" value="TetR_N"/>
    <property type="match status" value="1"/>
</dbReference>
<evidence type="ECO:0000256" key="4">
    <source>
        <dbReference type="PROSITE-ProRule" id="PRU00335"/>
    </source>
</evidence>
<dbReference type="PROSITE" id="PS01081">
    <property type="entry name" value="HTH_TETR_1"/>
    <property type="match status" value="1"/>
</dbReference>
<evidence type="ECO:0000313" key="6">
    <source>
        <dbReference type="EMBL" id="MFC3853718.1"/>
    </source>
</evidence>
<dbReference type="RefSeq" id="WP_380697136.1">
    <property type="nucleotide sequence ID" value="NZ_JBHRYR010000003.1"/>
</dbReference>
<dbReference type="EMBL" id="JBHRYR010000003">
    <property type="protein sequence ID" value="MFC3853718.1"/>
    <property type="molecule type" value="Genomic_DNA"/>
</dbReference>
<dbReference type="Gene3D" id="1.10.357.10">
    <property type="entry name" value="Tetracycline Repressor, domain 2"/>
    <property type="match status" value="1"/>
</dbReference>
<dbReference type="PANTHER" id="PTHR30055">
    <property type="entry name" value="HTH-TYPE TRANSCRIPTIONAL REGULATOR RUTR"/>
    <property type="match status" value="1"/>
</dbReference>
<evidence type="ECO:0000313" key="7">
    <source>
        <dbReference type="Proteomes" id="UP001595617"/>
    </source>
</evidence>
<evidence type="ECO:0000259" key="5">
    <source>
        <dbReference type="PROSITE" id="PS50977"/>
    </source>
</evidence>
<dbReference type="SUPFAM" id="SSF46689">
    <property type="entry name" value="Homeodomain-like"/>
    <property type="match status" value="1"/>
</dbReference>
<dbReference type="PANTHER" id="PTHR30055:SF239">
    <property type="entry name" value="TRANSCRIPTIONAL REGULATORY PROTEIN"/>
    <property type="match status" value="1"/>
</dbReference>
<dbReference type="InterPro" id="IPR050109">
    <property type="entry name" value="HTH-type_TetR-like_transc_reg"/>
</dbReference>
<accession>A0ABV7ZYV8</accession>
<dbReference type="InterPro" id="IPR001647">
    <property type="entry name" value="HTH_TetR"/>
</dbReference>
<keyword evidence="7" id="KW-1185">Reference proteome</keyword>
<evidence type="ECO:0000256" key="2">
    <source>
        <dbReference type="ARBA" id="ARBA00023125"/>
    </source>
</evidence>
<dbReference type="InterPro" id="IPR009057">
    <property type="entry name" value="Homeodomain-like_sf"/>
</dbReference>
<reference evidence="7" key="1">
    <citation type="journal article" date="2019" name="Int. J. Syst. Evol. Microbiol.">
        <title>The Global Catalogue of Microorganisms (GCM) 10K type strain sequencing project: providing services to taxonomists for standard genome sequencing and annotation.</title>
        <authorList>
            <consortium name="The Broad Institute Genomics Platform"/>
            <consortium name="The Broad Institute Genome Sequencing Center for Infectious Disease"/>
            <person name="Wu L."/>
            <person name="Ma J."/>
        </authorList>
    </citation>
    <scope>NUCLEOTIDE SEQUENCE [LARGE SCALE GENOMIC DNA]</scope>
    <source>
        <strain evidence="7">IBRC 10765</strain>
    </source>
</reference>
<name>A0ABV7ZYV8_9GAMM</name>
<evidence type="ECO:0000256" key="3">
    <source>
        <dbReference type="ARBA" id="ARBA00023163"/>
    </source>
</evidence>
<dbReference type="InterPro" id="IPR036271">
    <property type="entry name" value="Tet_transcr_reg_TetR-rel_C_sf"/>
</dbReference>
<evidence type="ECO:0000256" key="1">
    <source>
        <dbReference type="ARBA" id="ARBA00023015"/>
    </source>
</evidence>
<feature type="domain" description="HTH tetR-type" evidence="5">
    <location>
        <begin position="12"/>
        <end position="72"/>
    </location>
</feature>
<dbReference type="Proteomes" id="UP001595617">
    <property type="component" value="Unassembled WGS sequence"/>
</dbReference>
<sequence>MTQPKKSAYHHGNLKAALIDAGFKALETGSLEELSLRALAKAVGVTPTAAYNHFADKMALMVEMKTEGFQRFDAALHESLSAADPASPEGKVRAMARAYLHFAFTHPGIFNLIFFWTPEPEYFTNDLMQAAGCAERHLQNTMSEMFAQEGFELTEYQQAVASFSAWSLVHGVTLLLRTGVVDAVTHCGNWPTQFSSANREEQARILEHVFTIELEGLKHTLSKFQP</sequence>